<dbReference type="PANTHER" id="PTHR46260:SF3">
    <property type="entry name" value="RING-TYPE DOMAIN-CONTAINING PROTEIN"/>
    <property type="match status" value="1"/>
</dbReference>
<keyword evidence="2" id="KW-0677">Repeat</keyword>
<comment type="caution">
    <text evidence="4">The sequence shown here is derived from an EMBL/GenBank/DDBJ whole genome shotgun (WGS) entry which is preliminary data.</text>
</comment>
<sequence>MKVDYIKEFPNSCKWDECCIVKGKMYAYGRGTGFASVMSGAIYEYSVADDIWIKRNSFKTATTSAVSTVHNGEIYVLGGLNNTNSQSRVEVYNLDTNEVRSFTDLTSPRNQSVAVTVNGEIFIIGGNNGSSTLMTVEKYSFQNDAPEPTDPPTTSDPDPEQPTGNRAILVVTMTTGLEKEFDLSLQEVNDFINWYEAKQAGGGKALYAIDKHDNNKGPFKSRKDYILYDRVLTFEVSEY</sequence>
<name>A0A2W0CAV1_9BACL</name>
<dbReference type="Pfam" id="PF01344">
    <property type="entry name" value="Kelch_1"/>
    <property type="match status" value="2"/>
</dbReference>
<evidence type="ECO:0000256" key="2">
    <source>
        <dbReference type="ARBA" id="ARBA00022737"/>
    </source>
</evidence>
<organism evidence="4 5">
    <name type="scientific">Paenibacillus illinoisensis</name>
    <dbReference type="NCBI Taxonomy" id="59845"/>
    <lineage>
        <taxon>Bacteria</taxon>
        <taxon>Bacillati</taxon>
        <taxon>Bacillota</taxon>
        <taxon>Bacilli</taxon>
        <taxon>Bacillales</taxon>
        <taxon>Paenibacillaceae</taxon>
        <taxon>Paenibacillus</taxon>
    </lineage>
</organism>
<dbReference type="InterPro" id="IPR015915">
    <property type="entry name" value="Kelch-typ_b-propeller"/>
</dbReference>
<protein>
    <submittedName>
        <fullName evidence="4">Galactose oxidase</fullName>
    </submittedName>
</protein>
<reference evidence="4 5" key="1">
    <citation type="submission" date="2018-01" db="EMBL/GenBank/DDBJ databases">
        <title>Genome sequence of the PGP bacterium Paenibacillus illinoisensis E3.</title>
        <authorList>
            <person name="Rolli E."/>
            <person name="Marasco R."/>
            <person name="Bessem C."/>
            <person name="Michoud G."/>
            <person name="Gaiarsa S."/>
            <person name="Borin S."/>
            <person name="Daffonchio D."/>
        </authorList>
    </citation>
    <scope>NUCLEOTIDE SEQUENCE [LARGE SCALE GENOMIC DNA]</scope>
    <source>
        <strain evidence="4 5">E3</strain>
    </source>
</reference>
<dbReference type="SUPFAM" id="SSF117281">
    <property type="entry name" value="Kelch motif"/>
    <property type="match status" value="1"/>
</dbReference>
<gene>
    <name evidence="4" type="ORF">PIL02S_01916</name>
</gene>
<dbReference type="EMBL" id="PRLG01000015">
    <property type="protein sequence ID" value="PYY29716.1"/>
    <property type="molecule type" value="Genomic_DNA"/>
</dbReference>
<dbReference type="Gene3D" id="2.120.10.80">
    <property type="entry name" value="Kelch-type beta propeller"/>
    <property type="match status" value="1"/>
</dbReference>
<dbReference type="SMART" id="SM00612">
    <property type="entry name" value="Kelch"/>
    <property type="match status" value="1"/>
</dbReference>
<keyword evidence="1" id="KW-0880">Kelch repeat</keyword>
<dbReference type="AlphaFoldDB" id="A0A2W0CAV1"/>
<dbReference type="PANTHER" id="PTHR46260">
    <property type="entry name" value="RING-TYPE DOMAIN-CONTAINING PROTEIN"/>
    <property type="match status" value="1"/>
</dbReference>
<proteinExistence type="predicted"/>
<dbReference type="Proteomes" id="UP000247459">
    <property type="component" value="Unassembled WGS sequence"/>
</dbReference>
<evidence type="ECO:0000256" key="3">
    <source>
        <dbReference type="SAM" id="MobiDB-lite"/>
    </source>
</evidence>
<accession>A0A2W0CAV1</accession>
<evidence type="ECO:0000313" key="5">
    <source>
        <dbReference type="Proteomes" id="UP000247459"/>
    </source>
</evidence>
<evidence type="ECO:0000313" key="4">
    <source>
        <dbReference type="EMBL" id="PYY29716.1"/>
    </source>
</evidence>
<evidence type="ECO:0000256" key="1">
    <source>
        <dbReference type="ARBA" id="ARBA00022441"/>
    </source>
</evidence>
<feature type="region of interest" description="Disordered" evidence="3">
    <location>
        <begin position="142"/>
        <end position="164"/>
    </location>
</feature>
<dbReference type="InterPro" id="IPR006652">
    <property type="entry name" value="Kelch_1"/>
</dbReference>
<dbReference type="InterPro" id="IPR051746">
    <property type="entry name" value="Kelch_domain_containing_8"/>
</dbReference>